<accession>A0AAU9K4X5</accession>
<comment type="activity regulation">
    <text evidence="8">Activated by threonine and tyrosine phosphorylation.</text>
</comment>
<feature type="compositionally biased region" description="Acidic residues" evidence="9">
    <location>
        <begin position="414"/>
        <end position="423"/>
    </location>
</feature>
<feature type="region of interest" description="Disordered" evidence="9">
    <location>
        <begin position="1"/>
        <end position="26"/>
    </location>
</feature>
<dbReference type="Pfam" id="PF00069">
    <property type="entry name" value="Pkinase"/>
    <property type="match status" value="1"/>
</dbReference>
<evidence type="ECO:0000313" key="12">
    <source>
        <dbReference type="Proteomes" id="UP001162131"/>
    </source>
</evidence>
<dbReference type="FunFam" id="3.30.200.20:FF:000046">
    <property type="entry name" value="Mitogen-activated protein kinase"/>
    <property type="match status" value="1"/>
</dbReference>
<comment type="caution">
    <text evidence="11">The sequence shown here is derived from an EMBL/GenBank/DDBJ whole genome shotgun (WGS) entry which is preliminary data.</text>
</comment>
<dbReference type="PANTHER" id="PTHR24055">
    <property type="entry name" value="MITOGEN-ACTIVATED PROTEIN KINASE"/>
    <property type="match status" value="1"/>
</dbReference>
<dbReference type="PROSITE" id="PS01351">
    <property type="entry name" value="MAPK"/>
    <property type="match status" value="1"/>
</dbReference>
<dbReference type="InterPro" id="IPR017441">
    <property type="entry name" value="Protein_kinase_ATP_BS"/>
</dbReference>
<evidence type="ECO:0000256" key="4">
    <source>
        <dbReference type="ARBA" id="ARBA00022777"/>
    </source>
</evidence>
<evidence type="ECO:0000256" key="6">
    <source>
        <dbReference type="PROSITE-ProRule" id="PRU10141"/>
    </source>
</evidence>
<keyword evidence="5 6" id="KW-0067">ATP-binding</keyword>
<gene>
    <name evidence="11" type="ORF">BSTOLATCC_MIC57769</name>
</gene>
<dbReference type="EC" id="2.7.11.24" evidence="8"/>
<keyword evidence="12" id="KW-1185">Reference proteome</keyword>
<keyword evidence="8" id="KW-0460">Magnesium</keyword>
<dbReference type="CDD" id="cd07834">
    <property type="entry name" value="STKc_MAPK"/>
    <property type="match status" value="1"/>
</dbReference>
<dbReference type="PROSITE" id="PS00108">
    <property type="entry name" value="PROTEIN_KINASE_ST"/>
    <property type="match status" value="1"/>
</dbReference>
<dbReference type="InterPro" id="IPR003527">
    <property type="entry name" value="MAP_kinase_CS"/>
</dbReference>
<feature type="domain" description="Protein kinase" evidence="10">
    <location>
        <begin position="46"/>
        <end position="337"/>
    </location>
</feature>
<dbReference type="InterPro" id="IPR008271">
    <property type="entry name" value="Ser/Thr_kinase_AS"/>
</dbReference>
<keyword evidence="1 7" id="KW-0723">Serine/threonine-protein kinase</keyword>
<keyword evidence="3 6" id="KW-0547">Nucleotide-binding</keyword>
<feature type="binding site" evidence="6">
    <location>
        <position position="76"/>
    </location>
    <ligand>
        <name>ATP</name>
        <dbReference type="ChEBI" id="CHEBI:30616"/>
    </ligand>
</feature>
<name>A0AAU9K4X5_9CILI</name>
<evidence type="ECO:0000256" key="7">
    <source>
        <dbReference type="RuleBase" id="RU000304"/>
    </source>
</evidence>
<keyword evidence="2 8" id="KW-0808">Transferase</keyword>
<comment type="cofactor">
    <cofactor evidence="8">
        <name>Mg(2+)</name>
        <dbReference type="ChEBI" id="CHEBI:18420"/>
    </cofactor>
</comment>
<dbReference type="AlphaFoldDB" id="A0AAU9K4X5"/>
<evidence type="ECO:0000256" key="2">
    <source>
        <dbReference type="ARBA" id="ARBA00022679"/>
    </source>
</evidence>
<dbReference type="Proteomes" id="UP001162131">
    <property type="component" value="Unassembled WGS sequence"/>
</dbReference>
<dbReference type="GO" id="GO:0004707">
    <property type="term" value="F:MAP kinase activity"/>
    <property type="evidence" value="ECO:0007669"/>
    <property type="project" value="UniProtKB-EC"/>
</dbReference>
<evidence type="ECO:0000256" key="5">
    <source>
        <dbReference type="ARBA" id="ARBA00022840"/>
    </source>
</evidence>
<organism evidence="11 12">
    <name type="scientific">Blepharisma stoltei</name>
    <dbReference type="NCBI Taxonomy" id="1481888"/>
    <lineage>
        <taxon>Eukaryota</taxon>
        <taxon>Sar</taxon>
        <taxon>Alveolata</taxon>
        <taxon>Ciliophora</taxon>
        <taxon>Postciliodesmatophora</taxon>
        <taxon>Heterotrichea</taxon>
        <taxon>Heterotrichida</taxon>
        <taxon>Blepharismidae</taxon>
        <taxon>Blepharisma</taxon>
    </lineage>
</organism>
<evidence type="ECO:0000259" key="10">
    <source>
        <dbReference type="PROSITE" id="PS50011"/>
    </source>
</evidence>
<feature type="region of interest" description="Disordered" evidence="9">
    <location>
        <begin position="404"/>
        <end position="423"/>
    </location>
</feature>
<evidence type="ECO:0000256" key="8">
    <source>
        <dbReference type="RuleBase" id="RU361165"/>
    </source>
</evidence>
<feature type="compositionally biased region" description="Polar residues" evidence="9">
    <location>
        <begin position="7"/>
        <end position="24"/>
    </location>
</feature>
<dbReference type="Gene3D" id="3.30.200.20">
    <property type="entry name" value="Phosphorylase Kinase, domain 1"/>
    <property type="match status" value="1"/>
</dbReference>
<dbReference type="InterPro" id="IPR011009">
    <property type="entry name" value="Kinase-like_dom_sf"/>
</dbReference>
<dbReference type="FunFam" id="1.10.510.10:FF:000098">
    <property type="entry name" value="Mitogen-activated protein kinase 1"/>
    <property type="match status" value="1"/>
</dbReference>
<evidence type="ECO:0000313" key="11">
    <source>
        <dbReference type="EMBL" id="CAG9332948.1"/>
    </source>
</evidence>
<keyword evidence="4 8" id="KW-0418">Kinase</keyword>
<dbReference type="Gene3D" id="1.10.510.10">
    <property type="entry name" value="Transferase(Phosphotransferase) domain 1"/>
    <property type="match status" value="1"/>
</dbReference>
<comment type="similarity">
    <text evidence="8">Belongs to the protein kinase superfamily. Ser/Thr protein kinase family. MAP kinase subfamily.</text>
</comment>
<dbReference type="EMBL" id="CAJZBQ010000056">
    <property type="protein sequence ID" value="CAG9332948.1"/>
    <property type="molecule type" value="Genomic_DNA"/>
</dbReference>
<protein>
    <recommendedName>
        <fullName evidence="8">Mitogen-activated protein kinase</fullName>
        <ecNumber evidence="8">2.7.11.24</ecNumber>
    </recommendedName>
</protein>
<evidence type="ECO:0000256" key="1">
    <source>
        <dbReference type="ARBA" id="ARBA00022527"/>
    </source>
</evidence>
<evidence type="ECO:0000256" key="3">
    <source>
        <dbReference type="ARBA" id="ARBA00022741"/>
    </source>
</evidence>
<dbReference type="PROSITE" id="PS00107">
    <property type="entry name" value="PROTEIN_KINASE_ATP"/>
    <property type="match status" value="1"/>
</dbReference>
<dbReference type="InterPro" id="IPR000719">
    <property type="entry name" value="Prot_kinase_dom"/>
</dbReference>
<dbReference type="PROSITE" id="PS50011">
    <property type="entry name" value="PROTEIN_KINASE_DOM"/>
    <property type="match status" value="1"/>
</dbReference>
<proteinExistence type="inferred from homology"/>
<comment type="catalytic activity">
    <reaction evidence="8">
        <text>L-threonyl-[protein] + ATP = O-phospho-L-threonyl-[protein] + ADP + H(+)</text>
        <dbReference type="Rhea" id="RHEA:46608"/>
        <dbReference type="Rhea" id="RHEA-COMP:11060"/>
        <dbReference type="Rhea" id="RHEA-COMP:11605"/>
        <dbReference type="ChEBI" id="CHEBI:15378"/>
        <dbReference type="ChEBI" id="CHEBI:30013"/>
        <dbReference type="ChEBI" id="CHEBI:30616"/>
        <dbReference type="ChEBI" id="CHEBI:61977"/>
        <dbReference type="ChEBI" id="CHEBI:456216"/>
        <dbReference type="EC" id="2.7.11.24"/>
    </reaction>
</comment>
<evidence type="ECO:0000256" key="9">
    <source>
        <dbReference type="SAM" id="MobiDB-lite"/>
    </source>
</evidence>
<reference evidence="11" key="1">
    <citation type="submission" date="2021-09" db="EMBL/GenBank/DDBJ databases">
        <authorList>
            <consortium name="AG Swart"/>
            <person name="Singh M."/>
            <person name="Singh A."/>
            <person name="Seah K."/>
            <person name="Emmerich C."/>
        </authorList>
    </citation>
    <scope>NUCLEOTIDE SEQUENCE</scope>
    <source>
        <strain evidence="11">ATCC30299</strain>
    </source>
</reference>
<dbReference type="GO" id="GO:0005524">
    <property type="term" value="F:ATP binding"/>
    <property type="evidence" value="ECO:0007669"/>
    <property type="project" value="UniProtKB-UniRule"/>
</dbReference>
<dbReference type="SUPFAM" id="SSF56112">
    <property type="entry name" value="Protein kinase-like (PK-like)"/>
    <property type="match status" value="1"/>
</dbReference>
<sequence>MEKVRKLSTSQSARNQFSVSQTGGPSAVNRKARKILGSNFLLDSRYEIRDTVGSGAYGVVVSARDTISGELVAIKKIEKSFEHSTFTKRTLRELIILRLLEHENVCRIKTIQLPLSRDEFDEIYVVSELMETDLSSIIKSPQVLSDEHCQFFLYQILRGVKYIHSAHILHRDLKPRNLLVNSNCDLKICDFGLARPFIDDMKIRGSQMTDYVATRWYRAPEVLLGYKKYTTAIDIWSIGCIFAELLLRKPLLPGNDSNHQLELIFDIIGSPTDEDISCIPHVRGRDKVSRMPKRPKKPFETVFQGCNPDAINLMKKFLAFNPAKRITINEALEHPYLETLHYPEDEPVRSPVSGFDFEFERRVLNIRELKDLIYDEILLYHFPQKRQEYESAKLEYSLKLRVPNHRASSSGPNDDSEGDEEDF</sequence>
<dbReference type="InterPro" id="IPR050117">
    <property type="entry name" value="MAPK"/>
</dbReference>
<dbReference type="SMART" id="SM00220">
    <property type="entry name" value="S_TKc"/>
    <property type="match status" value="1"/>
</dbReference>